<dbReference type="RefSeq" id="WP_210420349.1">
    <property type="nucleotide sequence ID" value="NZ_CP042997.1"/>
</dbReference>
<dbReference type="EMBL" id="CP042997">
    <property type="protein sequence ID" value="QEH31657.1"/>
    <property type="molecule type" value="Genomic_DNA"/>
</dbReference>
<name>A0A5B9VUV0_9BACT</name>
<organism evidence="2 3">
    <name type="scientific">Aquisphaera giovannonii</name>
    <dbReference type="NCBI Taxonomy" id="406548"/>
    <lineage>
        <taxon>Bacteria</taxon>
        <taxon>Pseudomonadati</taxon>
        <taxon>Planctomycetota</taxon>
        <taxon>Planctomycetia</taxon>
        <taxon>Isosphaerales</taxon>
        <taxon>Isosphaeraceae</taxon>
        <taxon>Aquisphaera</taxon>
    </lineage>
</organism>
<proteinExistence type="predicted"/>
<sequence>MNQFPADEQWITDVERGRCCRVTVPAAVENRPVPGDVILFAHAYHRHPGEPEYVKGGDSVQVSLTEVVDLGTFDPLTSKPLFHISWSPLGQFQPPEPSRSRRGKSTSPR</sequence>
<feature type="region of interest" description="Disordered" evidence="1">
    <location>
        <begin position="87"/>
        <end position="109"/>
    </location>
</feature>
<keyword evidence="3" id="KW-1185">Reference proteome</keyword>
<dbReference type="Proteomes" id="UP000324233">
    <property type="component" value="Chromosome"/>
</dbReference>
<protein>
    <submittedName>
        <fullName evidence="2">Uncharacterized protein</fullName>
    </submittedName>
</protein>
<evidence type="ECO:0000313" key="3">
    <source>
        <dbReference type="Proteomes" id="UP000324233"/>
    </source>
</evidence>
<accession>A0A5B9VUV0</accession>
<reference evidence="2 3" key="1">
    <citation type="submission" date="2019-08" db="EMBL/GenBank/DDBJ databases">
        <title>Deep-cultivation of Planctomycetes and their phenomic and genomic characterization uncovers novel biology.</title>
        <authorList>
            <person name="Wiegand S."/>
            <person name="Jogler M."/>
            <person name="Boedeker C."/>
            <person name="Pinto D."/>
            <person name="Vollmers J."/>
            <person name="Rivas-Marin E."/>
            <person name="Kohn T."/>
            <person name="Peeters S.H."/>
            <person name="Heuer A."/>
            <person name="Rast P."/>
            <person name="Oberbeckmann S."/>
            <person name="Bunk B."/>
            <person name="Jeske O."/>
            <person name="Meyerdierks A."/>
            <person name="Storesund J.E."/>
            <person name="Kallscheuer N."/>
            <person name="Luecker S."/>
            <person name="Lage O.M."/>
            <person name="Pohl T."/>
            <person name="Merkel B.J."/>
            <person name="Hornburger P."/>
            <person name="Mueller R.-W."/>
            <person name="Bruemmer F."/>
            <person name="Labrenz M."/>
            <person name="Spormann A.M."/>
            <person name="Op den Camp H."/>
            <person name="Overmann J."/>
            <person name="Amann R."/>
            <person name="Jetten M.S.M."/>
            <person name="Mascher T."/>
            <person name="Medema M.H."/>
            <person name="Devos D.P."/>
            <person name="Kaster A.-K."/>
            <person name="Ovreas L."/>
            <person name="Rohde M."/>
            <person name="Galperin M.Y."/>
            <person name="Jogler C."/>
        </authorList>
    </citation>
    <scope>NUCLEOTIDE SEQUENCE [LARGE SCALE GENOMIC DNA]</scope>
    <source>
        <strain evidence="2 3">OJF2</strain>
    </source>
</reference>
<evidence type="ECO:0000313" key="2">
    <source>
        <dbReference type="EMBL" id="QEH31657.1"/>
    </source>
</evidence>
<feature type="compositionally biased region" description="Basic residues" evidence="1">
    <location>
        <begin position="100"/>
        <end position="109"/>
    </location>
</feature>
<dbReference type="KEGG" id="agv:OJF2_01220"/>
<gene>
    <name evidence="2" type="ORF">OJF2_01220</name>
</gene>
<evidence type="ECO:0000256" key="1">
    <source>
        <dbReference type="SAM" id="MobiDB-lite"/>
    </source>
</evidence>
<dbReference type="AlphaFoldDB" id="A0A5B9VUV0"/>